<organism evidence="2 3">
    <name type="scientific">Carpinus fangiana</name>
    <dbReference type="NCBI Taxonomy" id="176857"/>
    <lineage>
        <taxon>Eukaryota</taxon>
        <taxon>Viridiplantae</taxon>
        <taxon>Streptophyta</taxon>
        <taxon>Embryophyta</taxon>
        <taxon>Tracheophyta</taxon>
        <taxon>Spermatophyta</taxon>
        <taxon>Magnoliopsida</taxon>
        <taxon>eudicotyledons</taxon>
        <taxon>Gunneridae</taxon>
        <taxon>Pentapetalae</taxon>
        <taxon>rosids</taxon>
        <taxon>fabids</taxon>
        <taxon>Fagales</taxon>
        <taxon>Betulaceae</taxon>
        <taxon>Carpinus</taxon>
    </lineage>
</organism>
<evidence type="ECO:0000313" key="2">
    <source>
        <dbReference type="EMBL" id="KAB8345981.1"/>
    </source>
</evidence>
<keyword evidence="3" id="KW-1185">Reference proteome</keyword>
<feature type="region of interest" description="Disordered" evidence="1">
    <location>
        <begin position="147"/>
        <end position="177"/>
    </location>
</feature>
<dbReference type="Proteomes" id="UP000327013">
    <property type="component" value="Unassembled WGS sequence"/>
</dbReference>
<proteinExistence type="predicted"/>
<feature type="compositionally biased region" description="Basic and acidic residues" evidence="1">
    <location>
        <begin position="158"/>
        <end position="177"/>
    </location>
</feature>
<dbReference type="EMBL" id="VIBQ01000013">
    <property type="protein sequence ID" value="KAB8345981.1"/>
    <property type="molecule type" value="Genomic_DNA"/>
</dbReference>
<comment type="caution">
    <text evidence="2">The sequence shown here is derived from an EMBL/GenBank/DDBJ whole genome shotgun (WGS) entry which is preliminary data.</text>
</comment>
<accession>A0A5N6KUD9</accession>
<name>A0A5N6KUD9_9ROSI</name>
<feature type="region of interest" description="Disordered" evidence="1">
    <location>
        <begin position="1"/>
        <end position="35"/>
    </location>
</feature>
<feature type="compositionally biased region" description="Polar residues" evidence="1">
    <location>
        <begin position="1"/>
        <end position="17"/>
    </location>
</feature>
<reference evidence="2 3" key="1">
    <citation type="submission" date="2019-06" db="EMBL/GenBank/DDBJ databases">
        <title>A chromosomal-level reference genome of Carpinus fangiana (Coryloideae, Betulaceae).</title>
        <authorList>
            <person name="Yang X."/>
            <person name="Wang Z."/>
            <person name="Zhang L."/>
            <person name="Hao G."/>
            <person name="Liu J."/>
            <person name="Yang Y."/>
        </authorList>
    </citation>
    <scope>NUCLEOTIDE SEQUENCE [LARGE SCALE GENOMIC DNA]</scope>
    <source>
        <strain evidence="2">Cfa_2016G</strain>
        <tissue evidence="2">Leaf</tissue>
    </source>
</reference>
<evidence type="ECO:0000313" key="3">
    <source>
        <dbReference type="Proteomes" id="UP000327013"/>
    </source>
</evidence>
<evidence type="ECO:0000256" key="1">
    <source>
        <dbReference type="SAM" id="MobiDB-lite"/>
    </source>
</evidence>
<sequence length="177" mass="19714">MPSSRDQLPTTTSPPNMTTFNSQTTTGTTSSSYSAHRFDLNERSTSPILVYKMRSGYEISSQERLVKELDAASGPNAPHWRCAKKPIPRGTSRVEVQTRDLFSDREKTLYKDYPNQGNALASCAIPRNVFWRRLLLGEFKDMYILSPDSSPDVSVKGGSERSADGSPIERVETPGHL</sequence>
<dbReference type="OrthoDB" id="3913028at2759"/>
<gene>
    <name evidence="2" type="ORF">FH972_023033</name>
</gene>
<dbReference type="AlphaFoldDB" id="A0A5N6KUD9"/>
<feature type="compositionally biased region" description="Low complexity" evidence="1">
    <location>
        <begin position="18"/>
        <end position="34"/>
    </location>
</feature>
<protein>
    <submittedName>
        <fullName evidence="2">Uncharacterized protein</fullName>
    </submittedName>
</protein>